<dbReference type="PANTHER" id="PTHR30537">
    <property type="entry name" value="HTH-TYPE TRANSCRIPTIONAL REGULATOR"/>
    <property type="match status" value="1"/>
</dbReference>
<keyword evidence="4" id="KW-0804">Transcription</keyword>
<evidence type="ECO:0000256" key="3">
    <source>
        <dbReference type="ARBA" id="ARBA00023125"/>
    </source>
</evidence>
<evidence type="ECO:0000259" key="5">
    <source>
        <dbReference type="PROSITE" id="PS50931"/>
    </source>
</evidence>
<feature type="domain" description="HTH lysR-type" evidence="5">
    <location>
        <begin position="1"/>
        <end position="61"/>
    </location>
</feature>
<organism evidence="6 7">
    <name type="scientific">Serratia montpellierensis</name>
    <dbReference type="NCBI Taxonomy" id="2598730"/>
    <lineage>
        <taxon>Bacteria</taxon>
        <taxon>Pseudomonadati</taxon>
        <taxon>Pseudomonadota</taxon>
        <taxon>Gammaproteobacteria</taxon>
        <taxon>Enterobacterales</taxon>
        <taxon>Yersiniaceae</taxon>
        <taxon>Serratia</taxon>
    </lineage>
</organism>
<accession>A0ABS8JA46</accession>
<dbReference type="Gene3D" id="3.40.190.290">
    <property type="match status" value="1"/>
</dbReference>
<dbReference type="InterPro" id="IPR005119">
    <property type="entry name" value="LysR_subst-bd"/>
</dbReference>
<dbReference type="Gene3D" id="1.10.10.10">
    <property type="entry name" value="Winged helix-like DNA-binding domain superfamily/Winged helix DNA-binding domain"/>
    <property type="match status" value="1"/>
</dbReference>
<comment type="similarity">
    <text evidence="1">Belongs to the LysR transcriptional regulatory family.</text>
</comment>
<protein>
    <submittedName>
        <fullName evidence="6">LysR family transcriptional regulator</fullName>
    </submittedName>
</protein>
<dbReference type="SUPFAM" id="SSF46785">
    <property type="entry name" value="Winged helix' DNA-binding domain"/>
    <property type="match status" value="1"/>
</dbReference>
<evidence type="ECO:0000313" key="7">
    <source>
        <dbReference type="Proteomes" id="UP001199135"/>
    </source>
</evidence>
<dbReference type="InterPro" id="IPR000847">
    <property type="entry name" value="LysR_HTH_N"/>
</dbReference>
<dbReference type="EMBL" id="VOSO01000019">
    <property type="protein sequence ID" value="MCC7660836.1"/>
    <property type="molecule type" value="Genomic_DNA"/>
</dbReference>
<keyword evidence="3" id="KW-0238">DNA-binding</keyword>
<sequence>MELNRIGDIAAFVAAVDSGSYTRASSSVGLSRSAIGKSITRLEAQLGVRLLNRTTRQLSLTEEGRIMYDRCKQILEDLEEVDATMALRREKPTGTLRLTAPLSLGQRHILSVIDRFLKKWPELRADIVFSDRYVDLIEEGFDIAIRIGEPKDDSRILTRTIATQHMVTCASPEYLSLRGVPVVPEDLSRHDTIFFRSADKRRVWRYQTPEGYYLYDGPGRMDIDSSEAMLSSAIAGFGIIQLPDYLAFQSLECGELTAILTEFKVDPEPVRIIYPSKRHLSPRIRGFVDMIAEDWMANGVPWKRPKN</sequence>
<comment type="caution">
    <text evidence="6">The sequence shown here is derived from an EMBL/GenBank/DDBJ whole genome shotgun (WGS) entry which is preliminary data.</text>
</comment>
<evidence type="ECO:0000313" key="6">
    <source>
        <dbReference type="EMBL" id="MCC7660836.1"/>
    </source>
</evidence>
<reference evidence="6 7" key="1">
    <citation type="submission" date="2019-08" db="EMBL/GenBank/DDBJ databases">
        <title>Genome sequencing of Psyttalia spp.-associated microbial isolates reveals a potentially novel species in the Serratia genus.</title>
        <authorList>
            <person name="Tannieres-Laurent M."/>
            <person name="Sparks M.E."/>
            <person name="Blackburn M.B."/>
            <person name="Gundersen-Rindal D.E."/>
            <person name="Bon M.-C."/>
        </authorList>
    </citation>
    <scope>NUCLEOTIDE SEQUENCE [LARGE SCALE GENOMIC DNA]</scope>
    <source>
        <strain evidence="7">Pon4B</strain>
    </source>
</reference>
<dbReference type="Proteomes" id="UP001199135">
    <property type="component" value="Unassembled WGS sequence"/>
</dbReference>
<evidence type="ECO:0000256" key="4">
    <source>
        <dbReference type="ARBA" id="ARBA00023163"/>
    </source>
</evidence>
<evidence type="ECO:0000256" key="2">
    <source>
        <dbReference type="ARBA" id="ARBA00023015"/>
    </source>
</evidence>
<dbReference type="InterPro" id="IPR036390">
    <property type="entry name" value="WH_DNA-bd_sf"/>
</dbReference>
<gene>
    <name evidence="6" type="ORF">FUU20_19145</name>
</gene>
<dbReference type="PROSITE" id="PS50931">
    <property type="entry name" value="HTH_LYSR"/>
    <property type="match status" value="1"/>
</dbReference>
<keyword evidence="2" id="KW-0805">Transcription regulation</keyword>
<evidence type="ECO:0000256" key="1">
    <source>
        <dbReference type="ARBA" id="ARBA00009437"/>
    </source>
</evidence>
<dbReference type="InterPro" id="IPR058163">
    <property type="entry name" value="LysR-type_TF_proteobact-type"/>
</dbReference>
<dbReference type="SUPFAM" id="SSF53850">
    <property type="entry name" value="Periplasmic binding protein-like II"/>
    <property type="match status" value="1"/>
</dbReference>
<dbReference type="InterPro" id="IPR036388">
    <property type="entry name" value="WH-like_DNA-bd_sf"/>
</dbReference>
<proteinExistence type="inferred from homology"/>
<dbReference type="Pfam" id="PF00126">
    <property type="entry name" value="HTH_1"/>
    <property type="match status" value="1"/>
</dbReference>
<dbReference type="CDD" id="cd08422">
    <property type="entry name" value="PBP2_CrgA_like"/>
    <property type="match status" value="1"/>
</dbReference>
<name>A0ABS8JA46_9GAMM</name>
<dbReference type="Pfam" id="PF03466">
    <property type="entry name" value="LysR_substrate"/>
    <property type="match status" value="1"/>
</dbReference>
<dbReference type="PANTHER" id="PTHR30537:SF5">
    <property type="entry name" value="HTH-TYPE TRANSCRIPTIONAL ACTIVATOR TTDR-RELATED"/>
    <property type="match status" value="1"/>
</dbReference>
<keyword evidence="7" id="KW-1185">Reference proteome</keyword>
<dbReference type="RefSeq" id="WP_197833410.1">
    <property type="nucleotide sequence ID" value="NZ_VOSN01000013.1"/>
</dbReference>